<dbReference type="RefSeq" id="WP_231013121.1">
    <property type="nucleotide sequence ID" value="NZ_BAAAEW010000018.1"/>
</dbReference>
<feature type="transmembrane region" description="Helical" evidence="2">
    <location>
        <begin position="151"/>
        <end position="176"/>
    </location>
</feature>
<evidence type="ECO:0000313" key="4">
    <source>
        <dbReference type="Proteomes" id="UP001500279"/>
    </source>
</evidence>
<keyword evidence="2" id="KW-0812">Transmembrane</keyword>
<feature type="compositionally biased region" description="Pro residues" evidence="1">
    <location>
        <begin position="333"/>
        <end position="347"/>
    </location>
</feature>
<comment type="caution">
    <text evidence="3">The sequence shown here is derived from an EMBL/GenBank/DDBJ whole genome shotgun (WGS) entry which is preliminary data.</text>
</comment>
<feature type="transmembrane region" description="Helical" evidence="2">
    <location>
        <begin position="204"/>
        <end position="221"/>
    </location>
</feature>
<keyword evidence="2" id="KW-0472">Membrane</keyword>
<keyword evidence="4" id="KW-1185">Reference proteome</keyword>
<evidence type="ECO:0000256" key="1">
    <source>
        <dbReference type="SAM" id="MobiDB-lite"/>
    </source>
</evidence>
<feature type="region of interest" description="Disordered" evidence="1">
    <location>
        <begin position="325"/>
        <end position="353"/>
    </location>
</feature>
<name>A0ABN1K331_9BURK</name>
<gene>
    <name evidence="3" type="ORF">GCM10009107_28580</name>
</gene>
<keyword evidence="2" id="KW-1133">Transmembrane helix</keyword>
<accession>A0ABN1K331</accession>
<evidence type="ECO:0000256" key="2">
    <source>
        <dbReference type="SAM" id="Phobius"/>
    </source>
</evidence>
<feature type="transmembrane region" description="Helical" evidence="2">
    <location>
        <begin position="12"/>
        <end position="30"/>
    </location>
</feature>
<dbReference type="Proteomes" id="UP001500279">
    <property type="component" value="Unassembled WGS sequence"/>
</dbReference>
<organism evidence="3 4">
    <name type="scientific">Ideonella azotifigens</name>
    <dbReference type="NCBI Taxonomy" id="513160"/>
    <lineage>
        <taxon>Bacteria</taxon>
        <taxon>Pseudomonadati</taxon>
        <taxon>Pseudomonadota</taxon>
        <taxon>Betaproteobacteria</taxon>
        <taxon>Burkholderiales</taxon>
        <taxon>Sphaerotilaceae</taxon>
        <taxon>Ideonella</taxon>
    </lineage>
</organism>
<evidence type="ECO:0000313" key="3">
    <source>
        <dbReference type="EMBL" id="GAA0753443.1"/>
    </source>
</evidence>
<reference evidence="3 4" key="1">
    <citation type="journal article" date="2019" name="Int. J. Syst. Evol. Microbiol.">
        <title>The Global Catalogue of Microorganisms (GCM) 10K type strain sequencing project: providing services to taxonomists for standard genome sequencing and annotation.</title>
        <authorList>
            <consortium name="The Broad Institute Genomics Platform"/>
            <consortium name="The Broad Institute Genome Sequencing Center for Infectious Disease"/>
            <person name="Wu L."/>
            <person name="Ma J."/>
        </authorList>
    </citation>
    <scope>NUCLEOTIDE SEQUENCE [LARGE SCALE GENOMIC DNA]</scope>
    <source>
        <strain evidence="3 4">JCM 15503</strain>
    </source>
</reference>
<sequence>MSTPLTHGQRIGLASLIYAVLVACMMAVVWKSGLQPGQAKPRVNEMLSFERLPSPSCDEIETGKLVLKVEGMDTGLRAVGCQDGPKPVATFWFHHGDNKLPAEADQAVWTVILGQPLSAVKDGRTLGYELVQTNEDGKTAHLSPRGRQFSFAIFAWWSPVAFAIVAYVWALLIYLARFSALLRDGAVPSTPLASRTFSLAKTQMAWWFAIVFASFVFLWLVTGEMPVISGQALSLMGISSATTLASVGVSADRKADAGNSGVFFHDLLSDANGLTIHRLQMLVMTVALGLMFLIHVGTRLTMPELDPSILTLMGLSAGTYVGLKLPEAQQGSTPPPTAPPPSPPPPAVDGQPG</sequence>
<dbReference type="EMBL" id="BAAAEW010000018">
    <property type="protein sequence ID" value="GAA0753443.1"/>
    <property type="molecule type" value="Genomic_DNA"/>
</dbReference>
<proteinExistence type="predicted"/>
<feature type="transmembrane region" description="Helical" evidence="2">
    <location>
        <begin position="271"/>
        <end position="294"/>
    </location>
</feature>
<protein>
    <submittedName>
        <fullName evidence="3">Uncharacterized protein</fullName>
    </submittedName>
</protein>